<dbReference type="Proteomes" id="UP001596157">
    <property type="component" value="Unassembled WGS sequence"/>
</dbReference>
<dbReference type="Gene3D" id="3.30.470.20">
    <property type="entry name" value="ATP-grasp fold, B domain"/>
    <property type="match status" value="1"/>
</dbReference>
<feature type="domain" description="ATP-grasp" evidence="5">
    <location>
        <begin position="112"/>
        <end position="308"/>
    </location>
</feature>
<evidence type="ECO:0000259" key="5">
    <source>
        <dbReference type="PROSITE" id="PS50975"/>
    </source>
</evidence>
<dbReference type="InterPro" id="IPR052032">
    <property type="entry name" value="ATP-dep_AA_Ligase"/>
</dbReference>
<organism evidence="6 7">
    <name type="scientific">Actinokineospora guangxiensis</name>
    <dbReference type="NCBI Taxonomy" id="1490288"/>
    <lineage>
        <taxon>Bacteria</taxon>
        <taxon>Bacillati</taxon>
        <taxon>Actinomycetota</taxon>
        <taxon>Actinomycetes</taxon>
        <taxon>Pseudonocardiales</taxon>
        <taxon>Pseudonocardiaceae</taxon>
        <taxon>Actinokineospora</taxon>
    </lineage>
</organism>
<dbReference type="PROSITE" id="PS50975">
    <property type="entry name" value="ATP_GRASP"/>
    <property type="match status" value="1"/>
</dbReference>
<dbReference type="PANTHER" id="PTHR43585">
    <property type="entry name" value="FUMIPYRROLE BIOSYNTHESIS PROTEIN C"/>
    <property type="match status" value="1"/>
</dbReference>
<dbReference type="InterPro" id="IPR011761">
    <property type="entry name" value="ATP-grasp"/>
</dbReference>
<accession>A0ABW0ETN3</accession>
<evidence type="ECO:0000313" key="6">
    <source>
        <dbReference type="EMBL" id="MFC5289519.1"/>
    </source>
</evidence>
<evidence type="ECO:0000256" key="3">
    <source>
        <dbReference type="ARBA" id="ARBA00022840"/>
    </source>
</evidence>
<name>A0ABW0ETN3_9PSEU</name>
<comment type="caution">
    <text evidence="6">The sequence shown here is derived from an EMBL/GenBank/DDBJ whole genome shotgun (WGS) entry which is preliminary data.</text>
</comment>
<keyword evidence="3 4" id="KW-0067">ATP-binding</keyword>
<dbReference type="PANTHER" id="PTHR43585:SF2">
    <property type="entry name" value="ATP-GRASP ENZYME FSQD"/>
    <property type="match status" value="1"/>
</dbReference>
<keyword evidence="7" id="KW-1185">Reference proteome</keyword>
<proteinExistence type="predicted"/>
<gene>
    <name evidence="6" type="ORF">ACFPM7_20900</name>
</gene>
<dbReference type="EMBL" id="JBHSKF010000011">
    <property type="protein sequence ID" value="MFC5289519.1"/>
    <property type="molecule type" value="Genomic_DNA"/>
</dbReference>
<dbReference type="SUPFAM" id="SSF56059">
    <property type="entry name" value="Glutathione synthetase ATP-binding domain-like"/>
    <property type="match status" value="1"/>
</dbReference>
<evidence type="ECO:0000256" key="2">
    <source>
        <dbReference type="ARBA" id="ARBA00022741"/>
    </source>
</evidence>
<evidence type="ECO:0000256" key="4">
    <source>
        <dbReference type="PROSITE-ProRule" id="PRU00409"/>
    </source>
</evidence>
<keyword evidence="1" id="KW-0436">Ligase</keyword>
<dbReference type="RefSeq" id="WP_378249365.1">
    <property type="nucleotide sequence ID" value="NZ_JBHSKF010000011.1"/>
</dbReference>
<keyword evidence="2 4" id="KW-0547">Nucleotide-binding</keyword>
<sequence length="411" mass="44683">MSRTIAMVDVYPSSLALAQAFLDDGVRVVRVQSAAQVPPIYRTHPDLGLFADNILHSDLATTRDAVAAHAPALVITASETGVELADQLSESLGLPTNGTPLSPARRDKFLQNEALRAAGVPAARQLLVTDEDKLRAWHAEIGGRVVVKPLRAAGNNGVTFCATPEESVRAYREILGSLNLFAERNEGVVAQEYLVGTEYAVNTVSSMGRHRVTDIWQYAKMTVNGVVDRHAGVFSTPVDAVPDVVSYAYEVLDALAIAHGPAHLEIMVTAQGPRMVETGARLCGGGAAYYATLAGGESQLEWTVDAYLRPDRFAERYRMPHQVEQHVVMAYLTSPVEGVLEDYPLLEQVRALPSFHKEHIGVQPGERLPRTVDDSTEPLMIGLAHPVAQVVADDFRAVNYLDGLGFYRVRP</sequence>
<evidence type="ECO:0000313" key="7">
    <source>
        <dbReference type="Proteomes" id="UP001596157"/>
    </source>
</evidence>
<reference evidence="7" key="1">
    <citation type="journal article" date="2019" name="Int. J. Syst. Evol. Microbiol.">
        <title>The Global Catalogue of Microorganisms (GCM) 10K type strain sequencing project: providing services to taxonomists for standard genome sequencing and annotation.</title>
        <authorList>
            <consortium name="The Broad Institute Genomics Platform"/>
            <consortium name="The Broad Institute Genome Sequencing Center for Infectious Disease"/>
            <person name="Wu L."/>
            <person name="Ma J."/>
        </authorList>
    </citation>
    <scope>NUCLEOTIDE SEQUENCE [LARGE SCALE GENOMIC DNA]</scope>
    <source>
        <strain evidence="7">CCUG 59778</strain>
    </source>
</reference>
<evidence type="ECO:0000256" key="1">
    <source>
        <dbReference type="ARBA" id="ARBA00022598"/>
    </source>
</evidence>
<protein>
    <submittedName>
        <fullName evidence="6">ATP-grasp domain-containing protein</fullName>
    </submittedName>
</protein>
<dbReference type="NCBIfam" id="NF005543">
    <property type="entry name" value="PRK07206.1"/>
    <property type="match status" value="1"/>
</dbReference>
<dbReference type="Pfam" id="PF13535">
    <property type="entry name" value="ATP-grasp_4"/>
    <property type="match status" value="1"/>
</dbReference>